<evidence type="ECO:0000256" key="5">
    <source>
        <dbReference type="PROSITE-ProRule" id="PRU00169"/>
    </source>
</evidence>
<dbReference type="PROSITE" id="PS50043">
    <property type="entry name" value="HTH_LUXR_2"/>
    <property type="match status" value="1"/>
</dbReference>
<dbReference type="EMBL" id="CP109135">
    <property type="protein sequence ID" value="WSD12248.1"/>
    <property type="molecule type" value="Genomic_DNA"/>
</dbReference>
<evidence type="ECO:0000313" key="9">
    <source>
        <dbReference type="Proteomes" id="UP001340816"/>
    </source>
</evidence>
<organism evidence="8 9">
    <name type="scientific">Streptomyces phaeochromogenes</name>
    <dbReference type="NCBI Taxonomy" id="1923"/>
    <lineage>
        <taxon>Bacteria</taxon>
        <taxon>Bacillati</taxon>
        <taxon>Actinomycetota</taxon>
        <taxon>Actinomycetes</taxon>
        <taxon>Kitasatosporales</taxon>
        <taxon>Streptomycetaceae</taxon>
        <taxon>Streptomyces</taxon>
        <taxon>Streptomyces phaeochromogenes group</taxon>
    </lineage>
</organism>
<dbReference type="PROSITE" id="PS50110">
    <property type="entry name" value="RESPONSE_REGULATORY"/>
    <property type="match status" value="1"/>
</dbReference>
<dbReference type="InterPro" id="IPR058245">
    <property type="entry name" value="NreC/VraR/RcsB-like_REC"/>
</dbReference>
<gene>
    <name evidence="8" type="ORF">OHB35_02970</name>
</gene>
<proteinExistence type="predicted"/>
<dbReference type="SMART" id="SM00448">
    <property type="entry name" value="REC"/>
    <property type="match status" value="1"/>
</dbReference>
<dbReference type="RefSeq" id="WP_326726733.1">
    <property type="nucleotide sequence ID" value="NZ_CP108134.1"/>
</dbReference>
<feature type="domain" description="Response regulatory" evidence="7">
    <location>
        <begin position="3"/>
        <end position="120"/>
    </location>
</feature>
<dbReference type="CDD" id="cd17535">
    <property type="entry name" value="REC_NarL-like"/>
    <property type="match status" value="1"/>
</dbReference>
<dbReference type="Pfam" id="PF00196">
    <property type="entry name" value="GerE"/>
    <property type="match status" value="1"/>
</dbReference>
<dbReference type="InterPro" id="IPR016032">
    <property type="entry name" value="Sig_transdc_resp-reg_C-effctor"/>
</dbReference>
<dbReference type="SUPFAM" id="SSF46894">
    <property type="entry name" value="C-terminal effector domain of the bipartite response regulators"/>
    <property type="match status" value="1"/>
</dbReference>
<feature type="domain" description="HTH luxR-type" evidence="6">
    <location>
        <begin position="149"/>
        <end position="214"/>
    </location>
</feature>
<evidence type="ECO:0000313" key="8">
    <source>
        <dbReference type="EMBL" id="WSD12248.1"/>
    </source>
</evidence>
<dbReference type="CDD" id="cd06170">
    <property type="entry name" value="LuxR_C_like"/>
    <property type="match status" value="1"/>
</dbReference>
<evidence type="ECO:0000256" key="2">
    <source>
        <dbReference type="ARBA" id="ARBA00023015"/>
    </source>
</evidence>
<name>A0ABZ1H543_STRPH</name>
<keyword evidence="4" id="KW-0804">Transcription</keyword>
<reference evidence="8 9" key="1">
    <citation type="submission" date="2022-10" db="EMBL/GenBank/DDBJ databases">
        <title>The complete genomes of actinobacterial strains from the NBC collection.</title>
        <authorList>
            <person name="Joergensen T.S."/>
            <person name="Alvarez Arevalo M."/>
            <person name="Sterndorff E.B."/>
            <person name="Faurdal D."/>
            <person name="Vuksanovic O."/>
            <person name="Mourched A.-S."/>
            <person name="Charusanti P."/>
            <person name="Shaw S."/>
            <person name="Blin K."/>
            <person name="Weber T."/>
        </authorList>
    </citation>
    <scope>NUCLEOTIDE SEQUENCE [LARGE SCALE GENOMIC DNA]</scope>
    <source>
        <strain evidence="8 9">NBC 01752</strain>
    </source>
</reference>
<dbReference type="SUPFAM" id="SSF52172">
    <property type="entry name" value="CheY-like"/>
    <property type="match status" value="1"/>
</dbReference>
<keyword evidence="2" id="KW-0805">Transcription regulation</keyword>
<dbReference type="PROSITE" id="PS00622">
    <property type="entry name" value="HTH_LUXR_1"/>
    <property type="match status" value="1"/>
</dbReference>
<dbReference type="Gene3D" id="3.40.50.2300">
    <property type="match status" value="1"/>
</dbReference>
<dbReference type="PANTHER" id="PTHR43214">
    <property type="entry name" value="TWO-COMPONENT RESPONSE REGULATOR"/>
    <property type="match status" value="1"/>
</dbReference>
<dbReference type="InterPro" id="IPR011006">
    <property type="entry name" value="CheY-like_superfamily"/>
</dbReference>
<dbReference type="InterPro" id="IPR000792">
    <property type="entry name" value="Tscrpt_reg_LuxR_C"/>
</dbReference>
<evidence type="ECO:0000256" key="3">
    <source>
        <dbReference type="ARBA" id="ARBA00023125"/>
    </source>
</evidence>
<dbReference type="PANTHER" id="PTHR43214:SF24">
    <property type="entry name" value="TRANSCRIPTIONAL REGULATORY PROTEIN NARL-RELATED"/>
    <property type="match status" value="1"/>
</dbReference>
<keyword evidence="1" id="KW-0597">Phosphoprotein</keyword>
<dbReference type="InterPro" id="IPR001789">
    <property type="entry name" value="Sig_transdc_resp-reg_receiver"/>
</dbReference>
<evidence type="ECO:0000256" key="4">
    <source>
        <dbReference type="ARBA" id="ARBA00023163"/>
    </source>
</evidence>
<dbReference type="Proteomes" id="UP001340816">
    <property type="component" value="Chromosome"/>
</dbReference>
<dbReference type="PRINTS" id="PR00038">
    <property type="entry name" value="HTHLUXR"/>
</dbReference>
<accession>A0ABZ1H543</accession>
<dbReference type="Pfam" id="PF00072">
    <property type="entry name" value="Response_reg"/>
    <property type="match status" value="1"/>
</dbReference>
<evidence type="ECO:0000256" key="1">
    <source>
        <dbReference type="ARBA" id="ARBA00022553"/>
    </source>
</evidence>
<evidence type="ECO:0000259" key="6">
    <source>
        <dbReference type="PROSITE" id="PS50043"/>
    </source>
</evidence>
<comment type="caution">
    <text evidence="5">Lacks conserved residue(s) required for the propagation of feature annotation.</text>
</comment>
<protein>
    <submittedName>
        <fullName evidence="8">Response regulator transcription factor</fullName>
    </submittedName>
</protein>
<keyword evidence="9" id="KW-1185">Reference proteome</keyword>
<evidence type="ECO:0000259" key="7">
    <source>
        <dbReference type="PROSITE" id="PS50110"/>
    </source>
</evidence>
<keyword evidence="3" id="KW-0238">DNA-binding</keyword>
<dbReference type="SMART" id="SM00421">
    <property type="entry name" value="HTH_LUXR"/>
    <property type="match status" value="1"/>
</dbReference>
<sequence>MPTVLIVNDHELQRLGYRLLLDSEPDLSPVGATADSAEAVRMANALRPDVVLMHILEPTTDSIDTVRRIAHDNRLHSHVLVLAPVGLDAYAWAVLRAGADALLPEDTTPHELTAAIRVVAAGGAVIPPNLTRRLIDIVRRRSPASTHLPAQRLGTLTERERQVLGALASGWSTTEIAEHLSIAPTTVKSYTCRVLAKIGARSRVQAVAFAYESGLTAPHTTRSSQP</sequence>
<dbReference type="InterPro" id="IPR039420">
    <property type="entry name" value="WalR-like"/>
</dbReference>